<dbReference type="EMBL" id="CP040637">
    <property type="protein sequence ID" value="QCW01743.1"/>
    <property type="molecule type" value="Genomic_DNA"/>
</dbReference>
<name>A0A4P9TAV7_9EURY</name>
<feature type="region of interest" description="Disordered" evidence="1">
    <location>
        <begin position="180"/>
        <end position="207"/>
    </location>
</feature>
<gene>
    <name evidence="3" type="ORF">FGF80_00105</name>
</gene>
<keyword evidence="4" id="KW-1185">Reference proteome</keyword>
<organism evidence="3 4">
    <name type="scientific">Natrinema pallidum</name>
    <dbReference type="NCBI Taxonomy" id="69527"/>
    <lineage>
        <taxon>Archaea</taxon>
        <taxon>Methanobacteriati</taxon>
        <taxon>Methanobacteriota</taxon>
        <taxon>Stenosarchaea group</taxon>
        <taxon>Halobacteria</taxon>
        <taxon>Halobacteriales</taxon>
        <taxon>Natrialbaceae</taxon>
        <taxon>Natrinema</taxon>
    </lineage>
</organism>
<sequence length="207" mass="24272">MEHLLAHELVHVTQQRSGATISMMPREGADLEIDPDPRLEREADDAARAALSDEPLTISRMGTTVHIQRHHDDQIRRENGKFGPLKEEIAAQRTERKEKPYGYERRPDYAPGQREAVWNRWQDPDGDVLCAVEGIPLDRDNWCMGHKPRREYRYLVEYYLRGIISREEFLAEYRNPDHYQPECPHASSSGKHEENGQYWKKKWGPLE</sequence>
<proteinExistence type="predicted"/>
<dbReference type="Proteomes" id="UP000307562">
    <property type="component" value="Chromosome"/>
</dbReference>
<dbReference type="AlphaFoldDB" id="A0A4P9TAV7"/>
<dbReference type="KEGG" id="npl:FGF80_00105"/>
<evidence type="ECO:0000259" key="2">
    <source>
        <dbReference type="Pfam" id="PF14410"/>
    </source>
</evidence>
<feature type="domain" description="Toxin YqcG C-terminal" evidence="2">
    <location>
        <begin position="125"/>
        <end position="193"/>
    </location>
</feature>
<evidence type="ECO:0000313" key="4">
    <source>
        <dbReference type="Proteomes" id="UP000307562"/>
    </source>
</evidence>
<evidence type="ECO:0000256" key="1">
    <source>
        <dbReference type="SAM" id="MobiDB-lite"/>
    </source>
</evidence>
<accession>A0A4P9TAV7</accession>
<dbReference type="InterPro" id="IPR026835">
    <property type="entry name" value="YqcG_C"/>
</dbReference>
<reference evidence="4" key="1">
    <citation type="submission" date="2019-05" db="EMBL/GenBank/DDBJ databases">
        <title>Complete Genome Sequence and Methylation Pattern of the Halophilic Archaeon Natrinema pallidum BOL6-1.</title>
        <authorList>
            <person name="DasSarma P."/>
            <person name="DasSarma B.P."/>
            <person name="DasSarma S.L."/>
            <person name="Martinez F.L."/>
            <person name="Guzman D."/>
            <person name="Roberts R.J."/>
            <person name="DasSarma S."/>
        </authorList>
    </citation>
    <scope>NUCLEOTIDE SEQUENCE [LARGE SCALE GENOMIC DNA]</scope>
    <source>
        <strain evidence="4">BOL6-1</strain>
    </source>
</reference>
<evidence type="ECO:0000313" key="3">
    <source>
        <dbReference type="EMBL" id="QCW01743.1"/>
    </source>
</evidence>
<dbReference type="Pfam" id="PF14410">
    <property type="entry name" value="GH-E"/>
    <property type="match status" value="1"/>
</dbReference>
<protein>
    <recommendedName>
        <fullName evidence="2">Toxin YqcG C-terminal domain-containing protein</fullName>
    </recommendedName>
</protein>